<feature type="non-terminal residue" evidence="1">
    <location>
        <position position="1"/>
    </location>
</feature>
<proteinExistence type="predicted"/>
<comment type="caution">
    <text evidence="1">The sequence shown here is derived from an EMBL/GenBank/DDBJ whole genome shotgun (WGS) entry which is preliminary data.</text>
</comment>
<evidence type="ECO:0000313" key="2">
    <source>
        <dbReference type="Proteomes" id="UP000789920"/>
    </source>
</evidence>
<evidence type="ECO:0000313" key="1">
    <source>
        <dbReference type="EMBL" id="CAG8789916.1"/>
    </source>
</evidence>
<gene>
    <name evidence="1" type="ORF">RPERSI_LOCUS18957</name>
</gene>
<dbReference type="Proteomes" id="UP000789920">
    <property type="component" value="Unassembled WGS sequence"/>
</dbReference>
<accession>A0ACA9RDZ6</accession>
<name>A0ACA9RDZ6_9GLOM</name>
<keyword evidence="2" id="KW-1185">Reference proteome</keyword>
<protein>
    <submittedName>
        <fullName evidence="1">2958_t:CDS:1</fullName>
    </submittedName>
</protein>
<sequence>GGSGLVFYYKMETEVEWSRFYSEMETEIEAEVEWFYFYYEMEAEVEWSRFYSEMWSMELDHL</sequence>
<reference evidence="1" key="1">
    <citation type="submission" date="2021-06" db="EMBL/GenBank/DDBJ databases">
        <authorList>
            <person name="Kallberg Y."/>
            <person name="Tangrot J."/>
            <person name="Rosling A."/>
        </authorList>
    </citation>
    <scope>NUCLEOTIDE SEQUENCE</scope>
    <source>
        <strain evidence="1">MA461A</strain>
    </source>
</reference>
<organism evidence="1 2">
    <name type="scientific">Racocetra persica</name>
    <dbReference type="NCBI Taxonomy" id="160502"/>
    <lineage>
        <taxon>Eukaryota</taxon>
        <taxon>Fungi</taxon>
        <taxon>Fungi incertae sedis</taxon>
        <taxon>Mucoromycota</taxon>
        <taxon>Glomeromycotina</taxon>
        <taxon>Glomeromycetes</taxon>
        <taxon>Diversisporales</taxon>
        <taxon>Gigasporaceae</taxon>
        <taxon>Racocetra</taxon>
    </lineage>
</organism>
<dbReference type="EMBL" id="CAJVQC010051093">
    <property type="protein sequence ID" value="CAG8789916.1"/>
    <property type="molecule type" value="Genomic_DNA"/>
</dbReference>